<organism evidence="1 2">
    <name type="scientific">Pleodorina starrii</name>
    <dbReference type="NCBI Taxonomy" id="330485"/>
    <lineage>
        <taxon>Eukaryota</taxon>
        <taxon>Viridiplantae</taxon>
        <taxon>Chlorophyta</taxon>
        <taxon>core chlorophytes</taxon>
        <taxon>Chlorophyceae</taxon>
        <taxon>CS clade</taxon>
        <taxon>Chlamydomonadales</taxon>
        <taxon>Volvocaceae</taxon>
        <taxon>Pleodorina</taxon>
    </lineage>
</organism>
<protein>
    <submittedName>
        <fullName evidence="1">Uncharacterized protein</fullName>
    </submittedName>
</protein>
<keyword evidence="2" id="KW-1185">Reference proteome</keyword>
<dbReference type="AlphaFoldDB" id="A0A9W6BHE7"/>
<name>A0A9W6BHE7_9CHLO</name>
<reference evidence="1 2" key="1">
    <citation type="journal article" date="2023" name="Commun. Biol.">
        <title>Reorganization of the ancestral sex-determining regions during the evolution of trioecy in Pleodorina starrii.</title>
        <authorList>
            <person name="Takahashi K."/>
            <person name="Suzuki S."/>
            <person name="Kawai-Toyooka H."/>
            <person name="Yamamoto K."/>
            <person name="Hamaji T."/>
            <person name="Ootsuki R."/>
            <person name="Yamaguchi H."/>
            <person name="Kawachi M."/>
            <person name="Higashiyama T."/>
            <person name="Nozaki H."/>
        </authorList>
    </citation>
    <scope>NUCLEOTIDE SEQUENCE [LARGE SCALE GENOMIC DNA]</scope>
    <source>
        <strain evidence="1 2">NIES-4479</strain>
    </source>
</reference>
<dbReference type="OrthoDB" id="549828at2759"/>
<dbReference type="EMBL" id="BRXU01000004">
    <property type="protein sequence ID" value="GLC51652.1"/>
    <property type="molecule type" value="Genomic_DNA"/>
</dbReference>
<evidence type="ECO:0000313" key="2">
    <source>
        <dbReference type="Proteomes" id="UP001165080"/>
    </source>
</evidence>
<accession>A0A9W6BHE7</accession>
<evidence type="ECO:0000313" key="1">
    <source>
        <dbReference type="EMBL" id="GLC51652.1"/>
    </source>
</evidence>
<proteinExistence type="predicted"/>
<dbReference type="Proteomes" id="UP001165080">
    <property type="component" value="Unassembled WGS sequence"/>
</dbReference>
<gene>
    <name evidence="1" type="primary">PLEST004958</name>
    <name evidence="1" type="ORF">PLESTB_000525400</name>
</gene>
<sequence>MVVQGACIIKEGVGLPADVEELGNLGFKLRTAGSLVPDVLVTVMGRPHAFLLLDPLKFDTEAAGVSARLVNVQHAFRNVYLLMPGSYGQAATASLAARYPDVTAVTFNDVQDAVGAAARLVAALCEGTDEGCLGLADTQSQRLAVAVDAAAVDTTVQAAEALENSSGVEPEVQPAASSV</sequence>
<comment type="caution">
    <text evidence="1">The sequence shown here is derived from an EMBL/GenBank/DDBJ whole genome shotgun (WGS) entry which is preliminary data.</text>
</comment>